<dbReference type="EMBL" id="GL698625">
    <property type="protein sequence ID" value="EFY84449.1"/>
    <property type="molecule type" value="Genomic_DNA"/>
</dbReference>
<accession>E9EI08</accession>
<evidence type="ECO:0000313" key="2">
    <source>
        <dbReference type="EMBL" id="EFY84449.1"/>
    </source>
</evidence>
<protein>
    <recommendedName>
        <fullName evidence="4">SnoaL-like domain-containing protein</fullName>
    </recommendedName>
</protein>
<evidence type="ECO:0000256" key="1">
    <source>
        <dbReference type="SAM" id="MobiDB-lite"/>
    </source>
</evidence>
<feature type="region of interest" description="Disordered" evidence="1">
    <location>
        <begin position="1"/>
        <end position="34"/>
    </location>
</feature>
<dbReference type="AlphaFoldDB" id="E9EI08"/>
<organism evidence="3">
    <name type="scientific">Metarhizium acridum (strain CQMa 102)</name>
    <dbReference type="NCBI Taxonomy" id="655827"/>
    <lineage>
        <taxon>Eukaryota</taxon>
        <taxon>Fungi</taxon>
        <taxon>Dikarya</taxon>
        <taxon>Ascomycota</taxon>
        <taxon>Pezizomycotina</taxon>
        <taxon>Sordariomycetes</taxon>
        <taxon>Hypocreomycetidae</taxon>
        <taxon>Hypocreales</taxon>
        <taxon>Clavicipitaceae</taxon>
        <taxon>Metarhizium</taxon>
    </lineage>
</organism>
<dbReference type="STRING" id="655827.E9EI08"/>
<dbReference type="OrthoDB" id="10264449at2759"/>
<dbReference type="PANTHER" id="PTHR41252">
    <property type="entry name" value="BLR2505 PROTEIN"/>
    <property type="match status" value="1"/>
</dbReference>
<dbReference type="InParanoid" id="E9EI08"/>
<proteinExistence type="predicted"/>
<reference evidence="2 3" key="1">
    <citation type="journal article" date="2011" name="PLoS Genet.">
        <title>Genome sequencing and comparative transcriptomics of the model entomopathogenic fungi Metarhizium anisopliae and M. acridum.</title>
        <authorList>
            <person name="Gao Q."/>
            <person name="Jin K."/>
            <person name="Ying S.H."/>
            <person name="Zhang Y."/>
            <person name="Xiao G."/>
            <person name="Shang Y."/>
            <person name="Duan Z."/>
            <person name="Hu X."/>
            <person name="Xie X.Q."/>
            <person name="Zhou G."/>
            <person name="Peng G."/>
            <person name="Luo Z."/>
            <person name="Huang W."/>
            <person name="Wang B."/>
            <person name="Fang W."/>
            <person name="Wang S."/>
            <person name="Zhong Y."/>
            <person name="Ma L.J."/>
            <person name="St Leger R.J."/>
            <person name="Zhao G.P."/>
            <person name="Pei Y."/>
            <person name="Feng M.G."/>
            <person name="Xia Y."/>
            <person name="Wang C."/>
        </authorList>
    </citation>
    <scope>NUCLEOTIDE SEQUENCE [LARGE SCALE GENOMIC DNA]</scope>
    <source>
        <strain evidence="2 3">CQMa 102</strain>
    </source>
</reference>
<dbReference type="eggNOG" id="ENOG502SR5V">
    <property type="taxonomic scope" value="Eukaryota"/>
</dbReference>
<dbReference type="Proteomes" id="UP000002499">
    <property type="component" value="Unassembled WGS sequence"/>
</dbReference>
<dbReference type="Gene3D" id="3.10.450.50">
    <property type="match status" value="1"/>
</dbReference>
<name>E9EI08_METAQ</name>
<dbReference type="SUPFAM" id="SSF54427">
    <property type="entry name" value="NTF2-like"/>
    <property type="match status" value="1"/>
</dbReference>
<dbReference type="InterPro" id="IPR032710">
    <property type="entry name" value="NTF2-like_dom_sf"/>
</dbReference>
<keyword evidence="3" id="KW-1185">Reference proteome</keyword>
<evidence type="ECO:0000313" key="3">
    <source>
        <dbReference type="Proteomes" id="UP000002499"/>
    </source>
</evidence>
<dbReference type="PANTHER" id="PTHR41252:SF1">
    <property type="entry name" value="BLR2505 PROTEIN"/>
    <property type="match status" value="1"/>
</dbReference>
<gene>
    <name evidence="2" type="ORF">MAC_09506</name>
</gene>
<dbReference type="HOGENOM" id="CLU_934087_0_0_1"/>
<evidence type="ECO:0008006" key="4">
    <source>
        <dbReference type="Google" id="ProtNLM"/>
    </source>
</evidence>
<sequence>MDFVKKAAEGIKGNSGENKDQAAQGQGGEQQDYVDKGNFQTSIPLHLDANHLIAFGMAASKSGHNIDRNTQEKITDAGRTAYEKATGEVGQMPRGDRHEADQRTRWSMKSQTIIGGNNKYPASLNINCDRLLLLPTLSAPDSVLCPQTAAMPGFVLTKDHVRKAFSHLGQVEDLEHRKKFLTEYMVPNVTWTCTGSAHSLAGTRHSVQDHEDATFKRLGRNLKGPIRFTATRVIVDAEREEDGWWCTVETKGEATRTTGQPYDNEYAWLMRWNDEGKIVEVRSYFDTMLSEKVLLGQE</sequence>